<accession>A0A2W4XLM1</accession>
<feature type="transmembrane region" description="Helical" evidence="1">
    <location>
        <begin position="27"/>
        <end position="52"/>
    </location>
</feature>
<gene>
    <name evidence="2" type="ORF">DCF15_06335</name>
</gene>
<dbReference type="AlphaFoldDB" id="A0A2W4XLM1"/>
<evidence type="ECO:0000313" key="3">
    <source>
        <dbReference type="Proteomes" id="UP000249794"/>
    </source>
</evidence>
<name>A0A2W4XLM1_9CYAN</name>
<feature type="transmembrane region" description="Helical" evidence="1">
    <location>
        <begin position="72"/>
        <end position="90"/>
    </location>
</feature>
<feature type="transmembrane region" description="Helical" evidence="1">
    <location>
        <begin position="136"/>
        <end position="157"/>
    </location>
</feature>
<reference evidence="2 3" key="2">
    <citation type="submission" date="2018-06" db="EMBL/GenBank/DDBJ databases">
        <title>Metagenomic assembly of (sub)arctic Cyanobacteria and their associated microbiome from non-axenic cultures.</title>
        <authorList>
            <person name="Baurain D."/>
        </authorList>
    </citation>
    <scope>NUCLEOTIDE SEQUENCE [LARGE SCALE GENOMIC DNA]</scope>
    <source>
        <strain evidence="2">ULC027bin1</strain>
    </source>
</reference>
<feature type="transmembrane region" description="Helical" evidence="1">
    <location>
        <begin position="97"/>
        <end position="116"/>
    </location>
</feature>
<evidence type="ECO:0000256" key="1">
    <source>
        <dbReference type="SAM" id="Phobius"/>
    </source>
</evidence>
<keyword evidence="1" id="KW-0812">Transmembrane</keyword>
<dbReference type="EMBL" id="QBMP01000044">
    <property type="protein sequence ID" value="PZO57824.1"/>
    <property type="molecule type" value="Genomic_DNA"/>
</dbReference>
<keyword evidence="1" id="KW-0472">Membrane</keyword>
<keyword evidence="1" id="KW-1133">Transmembrane helix</keyword>
<proteinExistence type="predicted"/>
<dbReference type="Proteomes" id="UP000249794">
    <property type="component" value="Unassembled WGS sequence"/>
</dbReference>
<sequence length="161" mass="18173">MRQIRFQSIDQTFLPYRLRRYEKKARLIFWLVLTTFLTSVIPSACNFLQYVIDTGTYPTQRSAAFFFASQPELLWIGVSLVVVDLVVVALDESRIRWLKGVVVIACTAYLLSVMLINAGMRANPIAESATTEAIFMVANTILIFYYLGVGLSCVCIVTKRG</sequence>
<organism evidence="2 3">
    <name type="scientific">Phormidesmis priestleyi</name>
    <dbReference type="NCBI Taxonomy" id="268141"/>
    <lineage>
        <taxon>Bacteria</taxon>
        <taxon>Bacillati</taxon>
        <taxon>Cyanobacteriota</taxon>
        <taxon>Cyanophyceae</taxon>
        <taxon>Leptolyngbyales</taxon>
        <taxon>Leptolyngbyaceae</taxon>
        <taxon>Phormidesmis</taxon>
    </lineage>
</organism>
<evidence type="ECO:0000313" key="2">
    <source>
        <dbReference type="EMBL" id="PZO57824.1"/>
    </source>
</evidence>
<protein>
    <submittedName>
        <fullName evidence="2">Uncharacterized protein</fullName>
    </submittedName>
</protein>
<reference evidence="3" key="1">
    <citation type="submission" date="2018-04" db="EMBL/GenBank/DDBJ databases">
        <authorList>
            <person name="Cornet L."/>
        </authorList>
    </citation>
    <scope>NUCLEOTIDE SEQUENCE [LARGE SCALE GENOMIC DNA]</scope>
</reference>
<comment type="caution">
    <text evidence="2">The sequence shown here is derived from an EMBL/GenBank/DDBJ whole genome shotgun (WGS) entry which is preliminary data.</text>
</comment>